<evidence type="ECO:0000313" key="3">
    <source>
        <dbReference type="Proteomes" id="UP000828390"/>
    </source>
</evidence>
<organism evidence="2 3">
    <name type="scientific">Dreissena polymorpha</name>
    <name type="common">Zebra mussel</name>
    <name type="synonym">Mytilus polymorpha</name>
    <dbReference type="NCBI Taxonomy" id="45954"/>
    <lineage>
        <taxon>Eukaryota</taxon>
        <taxon>Metazoa</taxon>
        <taxon>Spiralia</taxon>
        <taxon>Lophotrochozoa</taxon>
        <taxon>Mollusca</taxon>
        <taxon>Bivalvia</taxon>
        <taxon>Autobranchia</taxon>
        <taxon>Heteroconchia</taxon>
        <taxon>Euheterodonta</taxon>
        <taxon>Imparidentia</taxon>
        <taxon>Neoheterodontei</taxon>
        <taxon>Myida</taxon>
        <taxon>Dreissenoidea</taxon>
        <taxon>Dreissenidae</taxon>
        <taxon>Dreissena</taxon>
    </lineage>
</organism>
<reference evidence="2" key="1">
    <citation type="journal article" date="2019" name="bioRxiv">
        <title>The Genome of the Zebra Mussel, Dreissena polymorpha: A Resource for Invasive Species Research.</title>
        <authorList>
            <person name="McCartney M.A."/>
            <person name="Auch B."/>
            <person name="Kono T."/>
            <person name="Mallez S."/>
            <person name="Zhang Y."/>
            <person name="Obille A."/>
            <person name="Becker A."/>
            <person name="Abrahante J.E."/>
            <person name="Garbe J."/>
            <person name="Badalamenti J.P."/>
            <person name="Herman A."/>
            <person name="Mangelson H."/>
            <person name="Liachko I."/>
            <person name="Sullivan S."/>
            <person name="Sone E.D."/>
            <person name="Koren S."/>
            <person name="Silverstein K.A.T."/>
            <person name="Beckman K.B."/>
            <person name="Gohl D.M."/>
        </authorList>
    </citation>
    <scope>NUCLEOTIDE SEQUENCE</scope>
    <source>
        <strain evidence="2">Duluth1</strain>
        <tissue evidence="2">Whole animal</tissue>
    </source>
</reference>
<name>A0A9D4H5X0_DREPO</name>
<sequence>MGLDPVILTLSQDRTRSSHYDPQTGRARPGHNDSQTERGSTLPLSISDRTELGPFIMTLRQECARSSHYDSKTGRGWDLPL</sequence>
<accession>A0A9D4H5X0</accession>
<reference evidence="2" key="2">
    <citation type="submission" date="2020-11" db="EMBL/GenBank/DDBJ databases">
        <authorList>
            <person name="McCartney M.A."/>
            <person name="Auch B."/>
            <person name="Kono T."/>
            <person name="Mallez S."/>
            <person name="Becker A."/>
            <person name="Gohl D.M."/>
            <person name="Silverstein K.A.T."/>
            <person name="Koren S."/>
            <person name="Bechman K.B."/>
            <person name="Herman A."/>
            <person name="Abrahante J.E."/>
            <person name="Garbe J."/>
        </authorList>
    </citation>
    <scope>NUCLEOTIDE SEQUENCE</scope>
    <source>
        <strain evidence="2">Duluth1</strain>
        <tissue evidence="2">Whole animal</tissue>
    </source>
</reference>
<evidence type="ECO:0000256" key="1">
    <source>
        <dbReference type="SAM" id="MobiDB-lite"/>
    </source>
</evidence>
<dbReference type="EMBL" id="JAIWYP010000005">
    <property type="protein sequence ID" value="KAH3827564.1"/>
    <property type="molecule type" value="Genomic_DNA"/>
</dbReference>
<evidence type="ECO:0000313" key="2">
    <source>
        <dbReference type="EMBL" id="KAH3827564.1"/>
    </source>
</evidence>
<protein>
    <submittedName>
        <fullName evidence="2">Uncharacterized protein</fullName>
    </submittedName>
</protein>
<proteinExistence type="predicted"/>
<feature type="region of interest" description="Disordered" evidence="1">
    <location>
        <begin position="1"/>
        <end position="47"/>
    </location>
</feature>
<keyword evidence="3" id="KW-1185">Reference proteome</keyword>
<gene>
    <name evidence="2" type="ORF">DPMN_129501</name>
</gene>
<dbReference type="Proteomes" id="UP000828390">
    <property type="component" value="Unassembled WGS sequence"/>
</dbReference>
<dbReference type="AlphaFoldDB" id="A0A9D4H5X0"/>
<comment type="caution">
    <text evidence="2">The sequence shown here is derived from an EMBL/GenBank/DDBJ whole genome shotgun (WGS) entry which is preliminary data.</text>
</comment>